<dbReference type="Proteomes" id="UP000007797">
    <property type="component" value="Unassembled WGS sequence"/>
</dbReference>
<dbReference type="InterPro" id="IPR057302">
    <property type="entry name" value="Rrp5_S1"/>
</dbReference>
<feature type="domain" description="S1 motif" evidence="2">
    <location>
        <begin position="667"/>
        <end position="734"/>
    </location>
</feature>
<feature type="region of interest" description="Disordered" evidence="1">
    <location>
        <begin position="747"/>
        <end position="822"/>
    </location>
</feature>
<dbReference type="PROSITE" id="PS50126">
    <property type="entry name" value="S1"/>
    <property type="match status" value="5"/>
</dbReference>
<feature type="compositionally biased region" description="Acidic residues" evidence="1">
    <location>
        <begin position="757"/>
        <end position="780"/>
    </location>
</feature>
<proteinExistence type="predicted"/>
<dbReference type="Pfam" id="PF00575">
    <property type="entry name" value="S1"/>
    <property type="match status" value="2"/>
</dbReference>
<organism evidence="3 4">
    <name type="scientific">Cavenderia fasciculata</name>
    <name type="common">Slime mold</name>
    <name type="synonym">Dictyostelium fasciculatum</name>
    <dbReference type="NCBI Taxonomy" id="261658"/>
    <lineage>
        <taxon>Eukaryota</taxon>
        <taxon>Amoebozoa</taxon>
        <taxon>Evosea</taxon>
        <taxon>Eumycetozoa</taxon>
        <taxon>Dictyostelia</taxon>
        <taxon>Acytosteliales</taxon>
        <taxon>Cavenderiaceae</taxon>
        <taxon>Cavenderia</taxon>
    </lineage>
</organism>
<evidence type="ECO:0000256" key="1">
    <source>
        <dbReference type="SAM" id="MobiDB-lite"/>
    </source>
</evidence>
<dbReference type="STRING" id="1054147.F4PL23"/>
<feature type="region of interest" description="Disordered" evidence="1">
    <location>
        <begin position="1"/>
        <end position="82"/>
    </location>
</feature>
<dbReference type="OrthoDB" id="412781at2759"/>
<accession>F4PL23</accession>
<dbReference type="InterPro" id="IPR003029">
    <property type="entry name" value="S1_domain"/>
</dbReference>
<sequence>MSTNNNKKNNNSKKVVTSTTSTSTSSSEGYQRGSNVEFRSLHKERQQQLKRKEREVEQQSEGLDIDQTDKRISKVKKLEKAAQIVSSRIKEKGTRSRFDVDDQDNILLDDKQLLRTKKSDRYQNPDTLKKKRELKKKEKMSAADHNKGDSDDKKKDDLTDEQDAEADKLIPFLPKTVKSFSTRLYSSDIYAGMVLLGAFEMVTDSFIVVSLPFGIRGYVKFNEISDEFTKWSNSVMKDNIKYKSNFQKTDSILERIKTMFIKGHLLKVAVMGISDMKKKGLLCTLRPEVINKESNIGNFTEGMNIYGSVQSVQDKGYIISFGSGFEHKGFLKFEDTKFYWPTTTSNVDASTATETTLSVGQPLECNILTISESPKIVSVSVSHFLVSRATTKDSTAITAQSIKAGMLVEGTISAVYDNGLQVRFLEFFAGDIHQFHVDRPLTDFQEGRTLKARIISVDHEKKRIHLSLLSHCLGLRPFPFNTLKIGDIFHKDIIVKKVDTHEILLSLPDEFSKVKGLLHNTQTENNKESLKGKFNVGSELHVPCRVKHVDYLDAMVTLTTKKKEIGKTIYSYYDLQPGQILDGTIKFVRDDSIEIKITDNIFGVVPMHNLGETMILKPRERFNAGQSLRFRILKVVPEKKRLVLTLKPSLVHSTLPILSSKAACKVGEIAQGFISRIEDERIHVTFFGDVHGIVDRSQMSRTPITMISEHFQIGQVVTTKTLQVNPKGLFLTLIIDNADYQQYLNSIQNNKNQPEVKDEENEEEEEEEEESEEESEEEEKVEVKKEEPIKNNSKKTTPPPTKQQQNNNNKNTAKINTKSNYN</sequence>
<reference evidence="4" key="1">
    <citation type="journal article" date="2011" name="Genome Res.">
        <title>Phylogeny-wide analysis of social amoeba genomes highlights ancient origins for complex intercellular communication.</title>
        <authorList>
            <person name="Heidel A.J."/>
            <person name="Lawal H.M."/>
            <person name="Felder M."/>
            <person name="Schilde C."/>
            <person name="Helps N.R."/>
            <person name="Tunggal B."/>
            <person name="Rivero F."/>
            <person name="John U."/>
            <person name="Schleicher M."/>
            <person name="Eichinger L."/>
            <person name="Platzer M."/>
            <person name="Noegel A.A."/>
            <person name="Schaap P."/>
            <person name="Gloeckner G."/>
        </authorList>
    </citation>
    <scope>NUCLEOTIDE SEQUENCE [LARGE SCALE GENOMIC DNA]</scope>
    <source>
        <strain evidence="4">SH3</strain>
    </source>
</reference>
<dbReference type="Gene3D" id="2.40.50.140">
    <property type="entry name" value="Nucleic acid-binding proteins"/>
    <property type="match status" value="4"/>
</dbReference>
<feature type="compositionally biased region" description="Basic and acidic residues" evidence="1">
    <location>
        <begin position="135"/>
        <end position="157"/>
    </location>
</feature>
<dbReference type="RefSeq" id="XP_004361096.1">
    <property type="nucleotide sequence ID" value="XM_004361039.1"/>
</dbReference>
<dbReference type="GO" id="GO:0032040">
    <property type="term" value="C:small-subunit processome"/>
    <property type="evidence" value="ECO:0007669"/>
    <property type="project" value="TreeGrafter"/>
</dbReference>
<dbReference type="OMA" id="GYTVKCL"/>
<feature type="compositionally biased region" description="Low complexity" evidence="1">
    <location>
        <begin position="790"/>
        <end position="822"/>
    </location>
</feature>
<feature type="region of interest" description="Disordered" evidence="1">
    <location>
        <begin position="118"/>
        <end position="160"/>
    </location>
</feature>
<protein>
    <recommendedName>
        <fullName evidence="2">S1 motif domain-containing protein</fullName>
    </recommendedName>
</protein>
<gene>
    <name evidence="3" type="ORF">DFA_05377</name>
</gene>
<dbReference type="KEGG" id="dfa:DFA_05377"/>
<feature type="domain" description="S1 motif" evidence="2">
    <location>
        <begin position="192"/>
        <end position="286"/>
    </location>
</feature>
<dbReference type="PANTHER" id="PTHR23270:SF10">
    <property type="entry name" value="PROTEIN RRP5 HOMOLOG"/>
    <property type="match status" value="1"/>
</dbReference>
<name>F4PL23_CACFS</name>
<feature type="domain" description="S1 motif" evidence="2">
    <location>
        <begin position="405"/>
        <end position="469"/>
    </location>
</feature>
<evidence type="ECO:0000313" key="4">
    <source>
        <dbReference type="Proteomes" id="UP000007797"/>
    </source>
</evidence>
<dbReference type="AlphaFoldDB" id="F4PL23"/>
<feature type="compositionally biased region" description="Basic and acidic residues" evidence="1">
    <location>
        <begin position="39"/>
        <end position="57"/>
    </location>
</feature>
<dbReference type="GO" id="GO:0006364">
    <property type="term" value="P:rRNA processing"/>
    <property type="evidence" value="ECO:0007669"/>
    <property type="project" value="InterPro"/>
</dbReference>
<feature type="domain" description="S1 motif" evidence="2">
    <location>
        <begin position="578"/>
        <end position="647"/>
    </location>
</feature>
<feature type="compositionally biased region" description="Low complexity" evidence="1">
    <location>
        <begin position="1"/>
        <end position="27"/>
    </location>
</feature>
<dbReference type="SMART" id="SM00316">
    <property type="entry name" value="S1"/>
    <property type="match status" value="6"/>
</dbReference>
<feature type="compositionally biased region" description="Basic and acidic residues" evidence="1">
    <location>
        <begin position="67"/>
        <end position="80"/>
    </location>
</feature>
<dbReference type="EMBL" id="GL883008">
    <property type="protein sequence ID" value="EGG23245.1"/>
    <property type="molecule type" value="Genomic_DNA"/>
</dbReference>
<dbReference type="Pfam" id="PF23459">
    <property type="entry name" value="S1_RRP5"/>
    <property type="match status" value="1"/>
</dbReference>
<evidence type="ECO:0000313" key="3">
    <source>
        <dbReference type="EMBL" id="EGG23245.1"/>
    </source>
</evidence>
<keyword evidence="4" id="KW-1185">Reference proteome</keyword>
<evidence type="ECO:0000259" key="2">
    <source>
        <dbReference type="PROSITE" id="PS50126"/>
    </source>
</evidence>
<dbReference type="SUPFAM" id="SSF50249">
    <property type="entry name" value="Nucleic acid-binding proteins"/>
    <property type="match status" value="5"/>
</dbReference>
<dbReference type="InterPro" id="IPR012340">
    <property type="entry name" value="NA-bd_OB-fold"/>
</dbReference>
<dbReference type="GO" id="GO:0003723">
    <property type="term" value="F:RNA binding"/>
    <property type="evidence" value="ECO:0007669"/>
    <property type="project" value="TreeGrafter"/>
</dbReference>
<dbReference type="PANTHER" id="PTHR23270">
    <property type="entry name" value="PROGRAMMED CELL DEATH PROTEIN 11 PRE-RRNA PROCESSING PROTEIN RRP5"/>
    <property type="match status" value="1"/>
</dbReference>
<dbReference type="InterPro" id="IPR045209">
    <property type="entry name" value="Rrp5"/>
</dbReference>
<feature type="domain" description="S1 motif" evidence="2">
    <location>
        <begin position="302"/>
        <end position="382"/>
    </location>
</feature>
<dbReference type="FunFam" id="2.40.50.140:FF:000103">
    <property type="entry name" value="protein RRP5 homolog"/>
    <property type="match status" value="1"/>
</dbReference>
<dbReference type="GeneID" id="14874940"/>